<reference evidence="2" key="1">
    <citation type="submission" date="2024-02" db="EMBL/GenBank/DDBJ databases">
        <authorList>
            <consortium name="ELIXIR-Norway"/>
            <consortium name="Elixir Norway"/>
        </authorList>
    </citation>
    <scope>NUCLEOTIDE SEQUENCE</scope>
</reference>
<keyword evidence="3" id="KW-1185">Reference proteome</keyword>
<evidence type="ECO:0000313" key="3">
    <source>
        <dbReference type="Proteomes" id="UP001497512"/>
    </source>
</evidence>
<accession>A0ABP0UFT7</accession>
<proteinExistence type="predicted"/>
<dbReference type="EMBL" id="OZ019895">
    <property type="protein sequence ID" value="CAK9220266.1"/>
    <property type="molecule type" value="Genomic_DNA"/>
</dbReference>
<protein>
    <submittedName>
        <fullName evidence="2">Uncharacterized protein</fullName>
    </submittedName>
</protein>
<sequence>MAFNGSGGLPCEEQFAGRFQKMNAELQLGAPKKSVMPSLDRMGSDHQHDAGQLRGDPESGHHDAAVDHHLQAAGSYKSQGSQLLVSRQTVHCVGQGRDHSRLAFTPTTPRSLFHEIRDSRIRICTRPKASGISTWRESELEQKICLQPKFRISSRIREVCKYL</sequence>
<dbReference type="Proteomes" id="UP001497512">
    <property type="component" value="Chromosome 3"/>
</dbReference>
<organism evidence="2 3">
    <name type="scientific">Sphagnum troendelagicum</name>
    <dbReference type="NCBI Taxonomy" id="128251"/>
    <lineage>
        <taxon>Eukaryota</taxon>
        <taxon>Viridiplantae</taxon>
        <taxon>Streptophyta</taxon>
        <taxon>Embryophyta</taxon>
        <taxon>Bryophyta</taxon>
        <taxon>Sphagnophytina</taxon>
        <taxon>Sphagnopsida</taxon>
        <taxon>Sphagnales</taxon>
        <taxon>Sphagnaceae</taxon>
        <taxon>Sphagnum</taxon>
    </lineage>
</organism>
<gene>
    <name evidence="2" type="ORF">CSSPTR1EN2_LOCUS15335</name>
</gene>
<evidence type="ECO:0000313" key="2">
    <source>
        <dbReference type="EMBL" id="CAK9220266.1"/>
    </source>
</evidence>
<feature type="compositionally biased region" description="Basic and acidic residues" evidence="1">
    <location>
        <begin position="42"/>
        <end position="63"/>
    </location>
</feature>
<evidence type="ECO:0000256" key="1">
    <source>
        <dbReference type="SAM" id="MobiDB-lite"/>
    </source>
</evidence>
<name>A0ABP0UFT7_9BRYO</name>
<feature type="region of interest" description="Disordered" evidence="1">
    <location>
        <begin position="35"/>
        <end position="63"/>
    </location>
</feature>